<comment type="caution">
    <text evidence="10">The sequence shown here is derived from an EMBL/GenBank/DDBJ whole genome shotgun (WGS) entry which is preliminary data.</text>
</comment>
<evidence type="ECO:0000256" key="1">
    <source>
        <dbReference type="ARBA" id="ARBA00009762"/>
    </source>
</evidence>
<evidence type="ECO:0000256" key="8">
    <source>
        <dbReference type="ARBA" id="ARBA00023163"/>
    </source>
</evidence>
<dbReference type="OMA" id="NVTRGFN"/>
<keyword evidence="3 9" id="KW-0639">Primosome</keyword>
<dbReference type="GO" id="GO:0005737">
    <property type="term" value="C:cytoplasm"/>
    <property type="evidence" value="ECO:0007669"/>
    <property type="project" value="EnsemblFungi"/>
</dbReference>
<evidence type="ECO:0000256" key="9">
    <source>
        <dbReference type="RuleBase" id="RU003514"/>
    </source>
</evidence>
<organism evidence="10 11">
    <name type="scientific">Neolecta irregularis (strain DAH-3)</name>
    <dbReference type="NCBI Taxonomy" id="1198029"/>
    <lineage>
        <taxon>Eukaryota</taxon>
        <taxon>Fungi</taxon>
        <taxon>Dikarya</taxon>
        <taxon>Ascomycota</taxon>
        <taxon>Taphrinomycotina</taxon>
        <taxon>Neolectales</taxon>
        <taxon>Neolectaceae</taxon>
        <taxon>Neolecta</taxon>
    </lineage>
</organism>
<sequence length="458" mass="53629">MVKEEPVQPEIISQMDQIHTKPLDNLFDDDDGEKMDIDMTESSAPVTFSHSDEKVMMQFYQRLYPFRHIFLWLNHSQLSSKDFSNREFAFTLQNDAYLRYQSFNSFEALKKDVLQKNPSRFEIGPVYSANPRDRKTLRKAMFKPLEKELVFDIDMTDYDDVRTCCSKTNICEKCWKWIIIAIRIIDTALREDFGFKHILWVYSGRRGAHAWVCDKRARIMDDQRRRTVANYLEVVRGTPQGKKVDLKRPLHPHISRSLDMLRTEFKSHILEDQDPWRNSQGTEKLLNLLPDRELNEALRKKWTAHPQRPSENKWADIDALAESGVSQALNTKALVAAKQDILLEYMYPRLDVEVSKHLNHLLKAPFCVHPGTGRICVPIDPNHLESFNPMAVPTVTQLLTEIDEFETGRGEEDKKVEDYEKTNLKSYVEFFSNFVVGILADEKRLKREREEGIVRLDF</sequence>
<dbReference type="Proteomes" id="UP000186594">
    <property type="component" value="Unassembled WGS sequence"/>
</dbReference>
<evidence type="ECO:0000313" key="10">
    <source>
        <dbReference type="EMBL" id="OLL25951.1"/>
    </source>
</evidence>
<dbReference type="Gene3D" id="3.90.920.10">
    <property type="entry name" value="DNA primase, PRIM domain"/>
    <property type="match status" value="1"/>
</dbReference>
<dbReference type="GO" id="GO:0003899">
    <property type="term" value="F:DNA-directed RNA polymerase activity"/>
    <property type="evidence" value="ECO:0007669"/>
    <property type="project" value="InterPro"/>
</dbReference>
<evidence type="ECO:0000256" key="6">
    <source>
        <dbReference type="ARBA" id="ARBA00022705"/>
    </source>
</evidence>
<evidence type="ECO:0000256" key="3">
    <source>
        <dbReference type="ARBA" id="ARBA00022515"/>
    </source>
</evidence>
<evidence type="ECO:0000256" key="7">
    <source>
        <dbReference type="ARBA" id="ARBA00022723"/>
    </source>
</evidence>
<name>A0A1U7LTV9_NEOID</name>
<dbReference type="PANTHER" id="PTHR10536">
    <property type="entry name" value="DNA PRIMASE SMALL SUBUNIT"/>
    <property type="match status" value="1"/>
</dbReference>
<keyword evidence="5" id="KW-0548">Nucleotidyltransferase</keyword>
<comment type="similarity">
    <text evidence="1 9">Belongs to the eukaryotic-type primase small subunit family.</text>
</comment>
<dbReference type="FunFam" id="3.90.920.10:FF:000002">
    <property type="entry name" value="DNA primase"/>
    <property type="match status" value="1"/>
</dbReference>
<keyword evidence="4 9" id="KW-0808">Transferase</keyword>
<keyword evidence="2 9" id="KW-0240">DNA-directed RNA polymerase</keyword>
<dbReference type="CDD" id="cd04860">
    <property type="entry name" value="AE_Prim_S"/>
    <property type="match status" value="1"/>
</dbReference>
<dbReference type="GO" id="GO:0046872">
    <property type="term" value="F:metal ion binding"/>
    <property type="evidence" value="ECO:0007669"/>
    <property type="project" value="UniProtKB-KW"/>
</dbReference>
<dbReference type="GO" id="GO:0006270">
    <property type="term" value="P:DNA replication initiation"/>
    <property type="evidence" value="ECO:0007669"/>
    <property type="project" value="EnsemblFungi"/>
</dbReference>
<accession>A0A1U7LTV9</accession>
<dbReference type="EC" id="2.7.7.-" evidence="9"/>
<dbReference type="GO" id="GO:0005658">
    <property type="term" value="C:alpha DNA polymerase:primase complex"/>
    <property type="evidence" value="ECO:0007669"/>
    <property type="project" value="EnsemblFungi"/>
</dbReference>
<keyword evidence="11" id="KW-1185">Reference proteome</keyword>
<proteinExistence type="inferred from homology"/>
<evidence type="ECO:0000256" key="5">
    <source>
        <dbReference type="ARBA" id="ARBA00022695"/>
    </source>
</evidence>
<dbReference type="GO" id="GO:0000785">
    <property type="term" value="C:chromatin"/>
    <property type="evidence" value="ECO:0007669"/>
    <property type="project" value="EnsemblFungi"/>
</dbReference>
<dbReference type="InterPro" id="IPR014052">
    <property type="entry name" value="DNA_primase_ssu_euk/arc"/>
</dbReference>
<dbReference type="GO" id="GO:0006269">
    <property type="term" value="P:DNA replication, synthesis of primer"/>
    <property type="evidence" value="ECO:0007669"/>
    <property type="project" value="UniProtKB-KW"/>
</dbReference>
<protein>
    <recommendedName>
        <fullName evidence="9">DNA primase</fullName>
        <ecNumber evidence="9">2.7.7.-</ecNumber>
    </recommendedName>
</protein>
<evidence type="ECO:0000256" key="4">
    <source>
        <dbReference type="ARBA" id="ARBA00022679"/>
    </source>
</evidence>
<dbReference type="EMBL" id="LXFE01000275">
    <property type="protein sequence ID" value="OLL25951.1"/>
    <property type="molecule type" value="Genomic_DNA"/>
</dbReference>
<reference evidence="10 11" key="1">
    <citation type="submission" date="2016-04" db="EMBL/GenBank/DDBJ databases">
        <title>Evolutionary innovation and constraint leading to complex multicellularity in the Ascomycota.</title>
        <authorList>
            <person name="Cisse O."/>
            <person name="Nguyen A."/>
            <person name="Hewitt D.A."/>
            <person name="Jedd G."/>
            <person name="Stajich J.E."/>
        </authorList>
    </citation>
    <scope>NUCLEOTIDE SEQUENCE [LARGE SCALE GENOMIC DNA]</scope>
    <source>
        <strain evidence="10 11">DAH-3</strain>
    </source>
</reference>
<dbReference type="SUPFAM" id="SSF56747">
    <property type="entry name" value="Prim-pol domain"/>
    <property type="match status" value="1"/>
</dbReference>
<dbReference type="InterPro" id="IPR002755">
    <property type="entry name" value="DNA_primase_S"/>
</dbReference>
<dbReference type="STRING" id="1198029.A0A1U7LTV9"/>
<evidence type="ECO:0000313" key="11">
    <source>
        <dbReference type="Proteomes" id="UP000186594"/>
    </source>
</evidence>
<keyword evidence="7" id="KW-0479">Metal-binding</keyword>
<dbReference type="Pfam" id="PF01896">
    <property type="entry name" value="DNA_primase_S"/>
    <property type="match status" value="1"/>
</dbReference>
<dbReference type="OrthoDB" id="19606at2759"/>
<keyword evidence="6 9" id="KW-0235">DNA replication</keyword>
<evidence type="ECO:0000256" key="2">
    <source>
        <dbReference type="ARBA" id="ARBA00022478"/>
    </source>
</evidence>
<dbReference type="AlphaFoldDB" id="A0A1U7LTV9"/>
<dbReference type="NCBIfam" id="TIGR00335">
    <property type="entry name" value="primase_sml"/>
    <property type="match status" value="1"/>
</dbReference>
<gene>
    <name evidence="10" type="ORF">NEOLI_004325</name>
</gene>
<keyword evidence="8" id="KW-0804">Transcription</keyword>